<dbReference type="InterPro" id="IPR050384">
    <property type="entry name" value="Endophilin_SH3RF"/>
</dbReference>
<sequence length="576" mass="65416">MPHKEPNTTQYDTTNKVETYQKTVKSSDSGTEAAAVWVPDAHADYCTMPDCNNKFTFINRRHHCRTWCVIFFIIIFNFNFLSSHDCTHTHTHIYACKLCDPSGTLACSSCSKYKLPSPEVNQVEEHTNSTHGGGEEDDSSDDEFQDESNALHKVECYIDSDDIDVKDVFSRFGHGVGSYLIIPANQNDKSEYTALKPFLLYLSIKKEVYISGSLFTKKKKDFADFNELVENLGKEEKIVGKSQVEMLQFRIYFFLRFPFSWHNLKYIYNICIFGGGKKPIRGLKNYPRAKALFDYHGEVSGDLSLKAGDIIYIIDKNGEEGWWTGVIDDRQGLFPSTYVQPLDNKPIPSGKSEPNEGDILVAKFDYDEGGQGELSFRIGDKITFLNKDESGWWLGKLEKNNTVGWFPPDLTTSSPGVETRHKPKLTFIDIGEEKSTIDSLLPSKNNPRASSKINTPVNINEKTTTGTKNLQATSAETQKKTNGSVSPVTKRVSKNSILVDTDNEAPETEGVIERSDKIISYKDLKNKNFDDAINKQKLEMYLSDEEFKEVFKCSREDFAEMPVWKQRQRKKAVDLF</sequence>
<dbReference type="InterPro" id="IPR001452">
    <property type="entry name" value="SH3_domain"/>
</dbReference>
<evidence type="ECO:0000256" key="1">
    <source>
        <dbReference type="ARBA" id="ARBA00004170"/>
    </source>
</evidence>
<dbReference type="AlphaFoldDB" id="X6M3Z4"/>
<comment type="subcellular location">
    <subcellularLocation>
        <location evidence="1">Membrane</location>
        <topology evidence="1">Peripheral membrane protein</topology>
    </subcellularLocation>
</comment>
<evidence type="ECO:0000256" key="8">
    <source>
        <dbReference type="PROSITE-ProRule" id="PRU00192"/>
    </source>
</evidence>
<dbReference type="OrthoDB" id="5340910at2759"/>
<keyword evidence="7" id="KW-0472">Membrane</keyword>
<dbReference type="Pfam" id="PF00018">
    <property type="entry name" value="SH3_1"/>
    <property type="match status" value="2"/>
</dbReference>
<dbReference type="EMBL" id="ASPP01025270">
    <property type="protein sequence ID" value="ETO08192.1"/>
    <property type="molecule type" value="Genomic_DNA"/>
</dbReference>
<keyword evidence="2 8" id="KW-0728">SH3 domain</keyword>
<feature type="compositionally biased region" description="Polar residues" evidence="9">
    <location>
        <begin position="442"/>
        <end position="487"/>
    </location>
</feature>
<dbReference type="InterPro" id="IPR013083">
    <property type="entry name" value="Znf_RING/FYVE/PHD"/>
</dbReference>
<evidence type="ECO:0000256" key="2">
    <source>
        <dbReference type="ARBA" id="ARBA00022443"/>
    </source>
</evidence>
<keyword evidence="13" id="KW-1185">Reference proteome</keyword>
<evidence type="ECO:0000256" key="9">
    <source>
        <dbReference type="SAM" id="MobiDB-lite"/>
    </source>
</evidence>
<evidence type="ECO:0000256" key="4">
    <source>
        <dbReference type="ARBA" id="ARBA00022771"/>
    </source>
</evidence>
<organism evidence="12 13">
    <name type="scientific">Reticulomyxa filosa</name>
    <dbReference type="NCBI Taxonomy" id="46433"/>
    <lineage>
        <taxon>Eukaryota</taxon>
        <taxon>Sar</taxon>
        <taxon>Rhizaria</taxon>
        <taxon>Retaria</taxon>
        <taxon>Foraminifera</taxon>
        <taxon>Monothalamids</taxon>
        <taxon>Reticulomyxidae</taxon>
        <taxon>Reticulomyxa</taxon>
    </lineage>
</organism>
<gene>
    <name evidence="12" type="ORF">RFI_29196</name>
</gene>
<comment type="caution">
    <text evidence="12">The sequence shown here is derived from an EMBL/GenBank/DDBJ whole genome shotgun (WGS) entry which is preliminary data.</text>
</comment>
<feature type="domain" description="HP" evidence="11">
    <location>
        <begin position="513"/>
        <end position="576"/>
    </location>
</feature>
<dbReference type="CDD" id="cd00174">
    <property type="entry name" value="SH3"/>
    <property type="match status" value="2"/>
</dbReference>
<evidence type="ECO:0000313" key="13">
    <source>
        <dbReference type="Proteomes" id="UP000023152"/>
    </source>
</evidence>
<keyword evidence="4" id="KW-0863">Zinc-finger</keyword>
<evidence type="ECO:0000259" key="10">
    <source>
        <dbReference type="PROSITE" id="PS50002"/>
    </source>
</evidence>
<dbReference type="Gene3D" id="2.30.30.40">
    <property type="entry name" value="SH3 Domains"/>
    <property type="match status" value="2"/>
</dbReference>
<dbReference type="Gene3D" id="3.30.40.10">
    <property type="entry name" value="Zinc/RING finger domain, C3HC4 (zinc finger)"/>
    <property type="match status" value="1"/>
</dbReference>
<dbReference type="GO" id="GO:0003779">
    <property type="term" value="F:actin binding"/>
    <property type="evidence" value="ECO:0007669"/>
    <property type="project" value="InterPro"/>
</dbReference>
<dbReference type="SMART" id="SM00153">
    <property type="entry name" value="VHP"/>
    <property type="match status" value="1"/>
</dbReference>
<dbReference type="InterPro" id="IPR011011">
    <property type="entry name" value="Znf_FYVE_PHD"/>
</dbReference>
<dbReference type="PANTHER" id="PTHR14167">
    <property type="entry name" value="SH3 DOMAIN-CONTAINING"/>
    <property type="match status" value="1"/>
</dbReference>
<feature type="compositionally biased region" description="Acidic residues" evidence="9">
    <location>
        <begin position="135"/>
        <end position="144"/>
    </location>
</feature>
<dbReference type="PROSITE" id="PS51089">
    <property type="entry name" value="HP"/>
    <property type="match status" value="1"/>
</dbReference>
<name>X6M3Z4_RETFI</name>
<dbReference type="PRINTS" id="PR01887">
    <property type="entry name" value="SPECTRNALPHA"/>
</dbReference>
<dbReference type="InterPro" id="IPR000306">
    <property type="entry name" value="Znf_FYVE"/>
</dbReference>
<dbReference type="Proteomes" id="UP000023152">
    <property type="component" value="Unassembled WGS sequence"/>
</dbReference>
<evidence type="ECO:0000259" key="11">
    <source>
        <dbReference type="PROSITE" id="PS51089"/>
    </source>
</evidence>
<dbReference type="InterPro" id="IPR036886">
    <property type="entry name" value="Villin_headpiece_dom_sf"/>
</dbReference>
<keyword evidence="6" id="KW-0175">Coiled coil</keyword>
<keyword evidence="5" id="KW-0862">Zinc</keyword>
<feature type="domain" description="SH3" evidence="10">
    <location>
        <begin position="284"/>
        <end position="344"/>
    </location>
</feature>
<dbReference type="InterPro" id="IPR003128">
    <property type="entry name" value="Villin_headpiece"/>
</dbReference>
<dbReference type="SUPFAM" id="SSF47050">
    <property type="entry name" value="VHP, Villin headpiece domain"/>
    <property type="match status" value="1"/>
</dbReference>
<accession>X6M3Z4</accession>
<dbReference type="SUPFAM" id="SSF57903">
    <property type="entry name" value="FYVE/PHD zinc finger"/>
    <property type="match status" value="1"/>
</dbReference>
<proteinExistence type="predicted"/>
<dbReference type="PROSITE" id="PS50002">
    <property type="entry name" value="SH3"/>
    <property type="match status" value="2"/>
</dbReference>
<evidence type="ECO:0000256" key="5">
    <source>
        <dbReference type="ARBA" id="ARBA00022833"/>
    </source>
</evidence>
<dbReference type="SUPFAM" id="SSF50044">
    <property type="entry name" value="SH3-domain"/>
    <property type="match status" value="2"/>
</dbReference>
<keyword evidence="3" id="KW-0479">Metal-binding</keyword>
<dbReference type="Gene3D" id="1.10.950.10">
    <property type="entry name" value="Villin headpiece domain"/>
    <property type="match status" value="1"/>
</dbReference>
<dbReference type="GO" id="GO:0008270">
    <property type="term" value="F:zinc ion binding"/>
    <property type="evidence" value="ECO:0007669"/>
    <property type="project" value="UniProtKB-KW"/>
</dbReference>
<dbReference type="PANTHER" id="PTHR14167:SF81">
    <property type="entry name" value="ENDOPHILIN-A"/>
    <property type="match status" value="1"/>
</dbReference>
<evidence type="ECO:0000256" key="3">
    <source>
        <dbReference type="ARBA" id="ARBA00022723"/>
    </source>
</evidence>
<dbReference type="Pfam" id="PF02209">
    <property type="entry name" value="VHP"/>
    <property type="match status" value="1"/>
</dbReference>
<dbReference type="PRINTS" id="PR00452">
    <property type="entry name" value="SH3DOMAIN"/>
</dbReference>
<feature type="region of interest" description="Disordered" evidence="9">
    <location>
        <begin position="438"/>
        <end position="488"/>
    </location>
</feature>
<feature type="domain" description="SH3" evidence="10">
    <location>
        <begin position="355"/>
        <end position="416"/>
    </location>
</feature>
<protein>
    <submittedName>
        <fullName evidence="12">Intersectin-like protein</fullName>
    </submittedName>
</protein>
<reference evidence="12 13" key="1">
    <citation type="journal article" date="2013" name="Curr. Biol.">
        <title>The Genome of the Foraminiferan Reticulomyxa filosa.</title>
        <authorList>
            <person name="Glockner G."/>
            <person name="Hulsmann N."/>
            <person name="Schleicher M."/>
            <person name="Noegel A.A."/>
            <person name="Eichinger L."/>
            <person name="Gallinger C."/>
            <person name="Pawlowski J."/>
            <person name="Sierra R."/>
            <person name="Euteneuer U."/>
            <person name="Pillet L."/>
            <person name="Moustafa A."/>
            <person name="Platzer M."/>
            <person name="Groth M."/>
            <person name="Szafranski K."/>
            <person name="Schliwa M."/>
        </authorList>
    </citation>
    <scope>NUCLEOTIDE SEQUENCE [LARGE SCALE GENOMIC DNA]</scope>
</reference>
<dbReference type="SMART" id="SM00326">
    <property type="entry name" value="SH3"/>
    <property type="match status" value="2"/>
</dbReference>
<dbReference type="GO" id="GO:0007010">
    <property type="term" value="P:cytoskeleton organization"/>
    <property type="evidence" value="ECO:0007669"/>
    <property type="project" value="InterPro"/>
</dbReference>
<evidence type="ECO:0000313" key="12">
    <source>
        <dbReference type="EMBL" id="ETO08192.1"/>
    </source>
</evidence>
<dbReference type="InterPro" id="IPR036028">
    <property type="entry name" value="SH3-like_dom_sf"/>
</dbReference>
<evidence type="ECO:0000256" key="7">
    <source>
        <dbReference type="ARBA" id="ARBA00023136"/>
    </source>
</evidence>
<feature type="region of interest" description="Disordered" evidence="9">
    <location>
        <begin position="121"/>
        <end position="144"/>
    </location>
</feature>
<dbReference type="SMART" id="SM00064">
    <property type="entry name" value="FYVE"/>
    <property type="match status" value="1"/>
</dbReference>
<evidence type="ECO:0000256" key="6">
    <source>
        <dbReference type="ARBA" id="ARBA00023054"/>
    </source>
</evidence>